<dbReference type="PROSITE" id="PS00012">
    <property type="entry name" value="PHOSPHOPANTETHEINE"/>
    <property type="match status" value="4"/>
</dbReference>
<keyword evidence="8" id="KW-1185">Reference proteome</keyword>
<dbReference type="GO" id="GO:0005737">
    <property type="term" value="C:cytoplasm"/>
    <property type="evidence" value="ECO:0007669"/>
    <property type="project" value="TreeGrafter"/>
</dbReference>
<dbReference type="SUPFAM" id="SSF52777">
    <property type="entry name" value="CoA-dependent acyltransferases"/>
    <property type="match status" value="8"/>
</dbReference>
<dbReference type="NCBIfam" id="NF003417">
    <property type="entry name" value="PRK04813.1"/>
    <property type="match status" value="3"/>
</dbReference>
<dbReference type="EMBL" id="CP119893">
    <property type="protein sequence ID" value="WFD26396.1"/>
    <property type="molecule type" value="Genomic_DNA"/>
</dbReference>
<dbReference type="InterPro" id="IPR006162">
    <property type="entry name" value="Ppantetheine_attach_site"/>
</dbReference>
<dbReference type="FunFam" id="3.40.50.12780:FF:000024">
    <property type="entry name" value="Nonribosomal siderophore peptide synthase SidC"/>
    <property type="match status" value="1"/>
</dbReference>
<dbReference type="GO" id="GO:0031177">
    <property type="term" value="F:phosphopantetheine binding"/>
    <property type="evidence" value="ECO:0007669"/>
    <property type="project" value="InterPro"/>
</dbReference>
<dbReference type="SUPFAM" id="SSF56801">
    <property type="entry name" value="Acetyl-CoA synthetase-like"/>
    <property type="match status" value="3"/>
</dbReference>
<keyword evidence="2" id="KW-0596">Phosphopantetheine</keyword>
<accession>A0AAF0EKG1</accession>
<dbReference type="GO" id="GO:0044550">
    <property type="term" value="P:secondary metabolite biosynthetic process"/>
    <property type="evidence" value="ECO:0007669"/>
    <property type="project" value="TreeGrafter"/>
</dbReference>
<evidence type="ECO:0000256" key="3">
    <source>
        <dbReference type="ARBA" id="ARBA00022553"/>
    </source>
</evidence>
<evidence type="ECO:0000259" key="6">
    <source>
        <dbReference type="PROSITE" id="PS50075"/>
    </source>
</evidence>
<dbReference type="InterPro" id="IPR020806">
    <property type="entry name" value="PKS_PP-bd"/>
</dbReference>
<dbReference type="CDD" id="cd05918">
    <property type="entry name" value="A_NRPS_SidN3_like"/>
    <property type="match status" value="1"/>
</dbReference>
<dbReference type="GO" id="GO:0043041">
    <property type="term" value="P:amino acid activation for nonribosomal peptide biosynthetic process"/>
    <property type="evidence" value="ECO:0007669"/>
    <property type="project" value="TreeGrafter"/>
</dbReference>
<dbReference type="InterPro" id="IPR000873">
    <property type="entry name" value="AMP-dep_synth/lig_dom"/>
</dbReference>
<dbReference type="Pfam" id="PF00668">
    <property type="entry name" value="Condensation"/>
    <property type="match status" value="3"/>
</dbReference>
<dbReference type="SUPFAM" id="SSF47336">
    <property type="entry name" value="ACP-like"/>
    <property type="match status" value="3"/>
</dbReference>
<evidence type="ECO:0000256" key="5">
    <source>
        <dbReference type="ARBA" id="ARBA00023268"/>
    </source>
</evidence>
<dbReference type="Gene3D" id="3.30.559.10">
    <property type="entry name" value="Chloramphenicol acetyltransferase-like domain"/>
    <property type="match status" value="4"/>
</dbReference>
<dbReference type="InterPro" id="IPR036736">
    <property type="entry name" value="ACP-like_sf"/>
</dbReference>
<protein>
    <submittedName>
        <fullName evidence="7">NRPS</fullName>
    </submittedName>
</protein>
<name>A0AAF0EKG1_9BASI</name>
<evidence type="ECO:0000256" key="4">
    <source>
        <dbReference type="ARBA" id="ARBA00022598"/>
    </source>
</evidence>
<dbReference type="InterPro" id="IPR001242">
    <property type="entry name" value="Condensation_dom"/>
</dbReference>
<dbReference type="FunFam" id="3.30.300.30:FF:000015">
    <property type="entry name" value="Nonribosomal peptide synthase SidD"/>
    <property type="match status" value="2"/>
</dbReference>
<dbReference type="InterPro" id="IPR020845">
    <property type="entry name" value="AMP-binding_CS"/>
</dbReference>
<proteinExistence type="predicted"/>
<gene>
    <name evidence="7" type="ORF">MNAN1_001376</name>
</gene>
<evidence type="ECO:0000256" key="1">
    <source>
        <dbReference type="ARBA" id="ARBA00004924"/>
    </source>
</evidence>
<dbReference type="Pfam" id="PF00501">
    <property type="entry name" value="AMP-binding"/>
    <property type="match status" value="3"/>
</dbReference>
<dbReference type="Gene3D" id="3.40.50.12780">
    <property type="entry name" value="N-terminal domain of ligase-like"/>
    <property type="match status" value="3"/>
</dbReference>
<dbReference type="SMART" id="SM00823">
    <property type="entry name" value="PKS_PP"/>
    <property type="match status" value="3"/>
</dbReference>
<dbReference type="Gene3D" id="3.30.559.30">
    <property type="entry name" value="Nonribosomal peptide synthetase, condensation domain"/>
    <property type="match status" value="4"/>
</dbReference>
<dbReference type="InterPro" id="IPR009081">
    <property type="entry name" value="PP-bd_ACP"/>
</dbReference>
<keyword evidence="5" id="KW-0511">Multifunctional enzyme</keyword>
<dbReference type="PANTHER" id="PTHR45527:SF1">
    <property type="entry name" value="FATTY ACID SYNTHASE"/>
    <property type="match status" value="1"/>
</dbReference>
<dbReference type="PROSITE" id="PS50075">
    <property type="entry name" value="CARRIER"/>
    <property type="match status" value="2"/>
</dbReference>
<dbReference type="GO" id="GO:0016874">
    <property type="term" value="F:ligase activity"/>
    <property type="evidence" value="ECO:0007669"/>
    <property type="project" value="UniProtKB-KW"/>
</dbReference>
<dbReference type="PANTHER" id="PTHR45527">
    <property type="entry name" value="NONRIBOSOMAL PEPTIDE SYNTHETASE"/>
    <property type="match status" value="1"/>
</dbReference>
<dbReference type="Gene3D" id="1.10.1200.10">
    <property type="entry name" value="ACP-like"/>
    <property type="match status" value="3"/>
</dbReference>
<dbReference type="NCBIfam" id="TIGR01733">
    <property type="entry name" value="AA-adenyl-dom"/>
    <property type="match status" value="1"/>
</dbReference>
<dbReference type="Gene3D" id="3.30.300.30">
    <property type="match status" value="3"/>
</dbReference>
<dbReference type="InterPro" id="IPR045851">
    <property type="entry name" value="AMP-bd_C_sf"/>
</dbReference>
<keyword evidence="3" id="KW-0597">Phosphoprotein</keyword>
<dbReference type="InterPro" id="IPR042099">
    <property type="entry name" value="ANL_N_sf"/>
</dbReference>
<dbReference type="Proteomes" id="UP001213623">
    <property type="component" value="Chromosome 2"/>
</dbReference>
<reference evidence="7" key="1">
    <citation type="submission" date="2023-03" db="EMBL/GenBank/DDBJ databases">
        <title>Mating type loci evolution in Malassezia.</title>
        <authorList>
            <person name="Coelho M.A."/>
        </authorList>
    </citation>
    <scope>NUCLEOTIDE SEQUENCE</scope>
    <source>
        <strain evidence="7">CBS 9557</strain>
    </source>
</reference>
<dbReference type="InterPro" id="IPR010071">
    <property type="entry name" value="AA_adenyl_dom"/>
</dbReference>
<organism evidence="7 8">
    <name type="scientific">Malassezia nana</name>
    <dbReference type="NCBI Taxonomy" id="180528"/>
    <lineage>
        <taxon>Eukaryota</taxon>
        <taxon>Fungi</taxon>
        <taxon>Dikarya</taxon>
        <taxon>Basidiomycota</taxon>
        <taxon>Ustilaginomycotina</taxon>
        <taxon>Malasseziomycetes</taxon>
        <taxon>Malasseziales</taxon>
        <taxon>Malasseziaceae</taxon>
        <taxon>Malassezia</taxon>
    </lineage>
</organism>
<sequence>MERAPFPDVTGLRLQALSRDAFAQGGAWGYASLEASVSASAIEARATAVAVALRSVIAAAWATVAYQYMAHELDVLAIDAIDATGSCTPLRIGRGVCAMQDATAVLQVIEAALRGASVSAVQGPLAFVDALDTNATEVPALATHLLPSHVQVALIAHRGENAPVAFTLLAVPTVHAAASAMLQLRQVDATLAALVHDTDPTVLPLDLQAISAPPQFIGPDSAKHERLDDAFRRHARAHPTVPALVCCTTLSPLHMDTWTYAQLDARADDVARLVGSYGVGYAAQDDSEQRVALCLPKCLDMYAALLGILRAGAAWCPIDPSWPSARQTALFDKSGAHLVLTTGPLLAHVRDVAPRSLPVASLDDPVPNVPVPERTAARASPRQLAYQIWTSGTTGLPKAVGIEHEAAVQAMRALQQAVPTDLPDTPGALRYLQFAAYVFDLSIFDIFYAWGHKGTVCFAPLELLLTRLVDVAQALRVTHTLLTPAVAAMVPRSAVPTMRVLINGGEKLTQVVADEWSQGCRVVNIYGPAEATLSLTAREVPVDDEVKAHNIGRPFVDAQCVLMNAEGRIVPRGAIGELLVGGPQLARGYMGEPDKTAAQFVEHAGLGRLYHTGDLARYLCDGQIEYLGRNDDQVKINGVRIELLEINAAVKFASDAVRDADTVAMPSTEPDAPPSIVAFAVAPRDDAPLVRTDAEAAAIARELRCRVAELLPAHMVPLHFVILCAFPRTSSAKIDRRAVKAAYDAMDVAAWEAQVAGDASDAPDVLQHPLTAILYEYIPALRAPGASHLAFPLLGLNSVRAMALSARLVQDGWAVSAADLATHDTLARLVAHVKTQPQQDRDARAQAVMDAWVPDPQAVLAAWPTDTKKGALSQAPVSMASSPDCVPPMVLPATPLQQGMLLETSMDPARYWLCRSWRTLTPVSHAALVAALQHLAMEWDCLRMGFVPIHHTCSSSPYAPLYAAVVHWDAMPIVHTYTGDAHAALQSHRPSCTSGQPLWLAGCSHEQVTLMLHHALYDEPTLAMLAERLDTLLYDINAIPLSTVPWAHALPDLLPTSEAEADRVLTAWADALPKAWDHTPWPALRETRTPPTQTLQRYVRVAQTPWSALENAATQLGASVRPIAHAAWSRILCAYLGTRAILLGDVVSLRGRDTSYARLGGPLLSTLPVPCSMDHESLSAFVEHWRRTYAPLLDRPPVPLAHVRSLVACPAEQPLFHSLLVLDLPDTPSHGTVLSLSQAHDQGVHVEHGLALEMCVQGEELQLALNALDSHVSPAYATQLLAQVDALLDVFARNWQAPWENVPVPAPLLAAEPCTLPTASTPPRCGNVADWVAHHAARTPEAIAVEWRDGVPMSHVSTLTYAELHAQSDSVAGALAVYAPRSVVAVALRRSPATYVVLVGLLRAGLVYLPLDESLPDARRTQLVQDSGAVCVVSDEACAWAAVPIHRLDELAHHTPAYRSVAPMDPAYVLYTSGSTGQPKGCVLSHANLAYAMDHFYDTLDEAQPGTLRGTRFLARSAEAFDVHLLECFLPLQSGGTIVTMPRAALLADLGVAMADAQVTHACVVPSLFYTRGRRVRPSDVPHLRLLVIGGEKLAEDLVDVWGNAGVPVLNAYGPTEATIGISCTRVRADSRTSNIGRAFPGNQFMILRSRDTLAWRGEPGELAIVGTHVGLGYVHGNDPAFFDYGTQRAYATGDRARMGPNGEVEYLGRVGHDQVKVRGVRVELGEVESVLRAAGAAHVVVRLLTHAEAPEPHLVAFVAPIAQVGGDARPSDETVTDLNAFARAHLPLYMVPRVVVPLRCLPLARASGKVDYGALADVYAHYSPSPSALQDCLPDTPEAQAAAHAIQRVLGVKHVGLHTDLFGLGLDSVQAVRLVQALEQVGVPVSLPHLITHPTLADCLSATEATMLHVDGQADDGWRPCLPLQWAMLAQSLADPTQPLYVLHVRLTLEATETAERWAYLLRWRDALAHYDMYRTVFELGETAMQRVLPTLPCIERRIAAPCTNAALDDLAKDMLQTLTVCPPVRLTLFDDVLCVSLHHAMYDAASLALLYAAVDGVHQPDTFDEVVRYAARTSGASAAHYTSILEGMVHTPMPTVTGRYSEHGPSESLSYRTRLSAARLTAQAQAHQCTLPALLLHEWAVLLAQYMGETEVTLGVVLAGRTARPTHATAHGPCITTVPFRWTGGDLRSTHTQLNQAQAHPFVHLTDVARALQRSTALFDVLFSFLPPTDPPRLQGVRALDASMTSDFALALQATLVDDALVLDVTYAPDRLARPQVDLLVAQLEDVLGQEVGEPAHQGTLRSIVHHPPKQPDTSDAFLARWAAQVRMRPQAEAIVLAASFEPYVASSLTYAELDYRSGVYARHLAACDGPVVYVHLPRTLDLYIVLLATWKAHKTYVPLDPTLPAERLQYMVDTVGRGTLVTLAPWPGVSLPVRTPADLAQACEPWPYTASLDCPAYLLFTSGSTGKPKGVQVSHRALAAAIYSWEVMLPHAPTSRLLQLASPGFDVSLFEICLPLSLGFAMVTAPKELLLTDLSLAFRCLRVTMADLPAALAALVDPAHVPPLEWLMSGGDMMDERVVRVWGTPPQRLINAYGPTEGTIGNTLGFVDTHTRRSVVGAAYPTSTVMICRGDEIAYRGAIGEIVVGGPQVADGYVGAPELTAAQFPPWQGQRVYRTGDRGRMLWDGRIECLGRLARGQVKVNGQRVELDEIAHELAVEQGIADACVQYLQHPSHVSRQLVAFLSLRAAPLESNELVARMDDEARARAAACLEGARRRLAPYMVPAHTIVLGGPLPLTPNNKVDTRRLAAWYATLELGRWKAPRTTAWTERERSVLRLIASITGQRMDDMDRDTSFYALGFDSLSAIRLVQALRETGVRITTSELLQHGTPAELARALDEAPPPASSADAEAYAELCEAAADVLTVPGSLPCTPLQAGMLAQWAASDGALYVHTHVWDVDLAPSAVEAAWWILFTQPFFRTRFVAKEHATVPWVQVVSDEAPTIHTHDDTAWPRAVEEARVRCTASTPLAVDLVRMEHGTRMILTLHHALYDAHTLGEILDDLDAALSHRPVRTRPTWDTVVPHLAGGDRHVSYWLETLAGYVPAWLAPPAAEHTACEATRTTTLPRAEIERICRSLGVTAHAFATLAFACVLSECMGTSDVCFGQVLSLRSDVQNGLDVLGPVLNTVPTRISLREANGAAAQLRALQAQIDASRPHRHAPLRAIVRAHQRTHTSAAPLLDALLDVQRIDEQPTWAHLTPVPLSHADEAQYALNVEVIQGPHVTLVARARRAMGDEAWVAQLLARMEDIMHGLLTPSVTLPCGDAAKLSLSVPTAAPPAAAPDALVMRLREWLAALAGVPVEKVEATTPLLALGLDSIAAIQVVARARAQHWPLEVGDLAAGTPQGVADAWWARQQGQAEAPAVPETPSAVVPGAEAVRATSSQPLEDVLPVSAGQAMHLRLWVQSGYRLGWFAFVYEAPHRGDVSRWRAAWEQVQQRHSILRTCFVCVDEQAWQAIVPTTQPLHVHEALPSATAAVQRVLDARAQPESDAQPWVAADLVAQGGLAYLVLHLFHPMYDAGSLPLLINDLVLFYENREPVSLAGTTALLQHIPDRSMIAHHWAELRGQPPCLLGRTDAVIGDAFTFVHQPCAVRHVQRLRAMLAPYRASLPALIASAWALVLHEQTGVTCPVFWLYHAARSGPGHLAQRAIPCLNMLPMVIPKRSSLLDMAQHSTAVLAARAPLAQTSLEQLYEAIESAPVPCNTSLNILGGAPPCDTPLVLQPSLTLSRLSHTSPMRAPKTWDTWPGAQYVMPQTVHIDVSVEADDTLALALRCPAEVLCVSEAEALLRALASHLALS</sequence>
<dbReference type="InterPro" id="IPR023213">
    <property type="entry name" value="CAT-like_dom_sf"/>
</dbReference>
<evidence type="ECO:0000313" key="7">
    <source>
        <dbReference type="EMBL" id="WFD26396.1"/>
    </source>
</evidence>
<dbReference type="PROSITE" id="PS00455">
    <property type="entry name" value="AMP_BINDING"/>
    <property type="match status" value="2"/>
</dbReference>
<evidence type="ECO:0000256" key="2">
    <source>
        <dbReference type="ARBA" id="ARBA00022450"/>
    </source>
</evidence>
<keyword evidence="4" id="KW-0436">Ligase</keyword>
<comment type="pathway">
    <text evidence="1">Siderophore biosynthesis.</text>
</comment>
<dbReference type="Pfam" id="PF00550">
    <property type="entry name" value="PP-binding"/>
    <property type="match status" value="4"/>
</dbReference>
<feature type="domain" description="Carrier" evidence="6">
    <location>
        <begin position="2827"/>
        <end position="2903"/>
    </location>
</feature>
<evidence type="ECO:0000313" key="8">
    <source>
        <dbReference type="Proteomes" id="UP001213623"/>
    </source>
</evidence>
<feature type="domain" description="Carrier" evidence="6">
    <location>
        <begin position="1834"/>
        <end position="1908"/>
    </location>
</feature>